<evidence type="ECO:0000313" key="10">
    <source>
        <dbReference type="Proteomes" id="UP000183255"/>
    </source>
</evidence>
<dbReference type="EMBL" id="FNDZ01000001">
    <property type="protein sequence ID" value="SDI09348.1"/>
    <property type="molecule type" value="Genomic_DNA"/>
</dbReference>
<dbReference type="PANTHER" id="PTHR42865">
    <property type="entry name" value="PROTON/GLUTAMATE-ASPARTATE SYMPORTER"/>
    <property type="match status" value="1"/>
</dbReference>
<feature type="transmembrane region" description="Helical" evidence="8">
    <location>
        <begin position="218"/>
        <end position="245"/>
    </location>
</feature>
<keyword evidence="2" id="KW-0813">Transport</keyword>
<evidence type="ECO:0000256" key="5">
    <source>
        <dbReference type="ARBA" id="ARBA00022847"/>
    </source>
</evidence>
<dbReference type="Gene3D" id="1.10.3860.10">
    <property type="entry name" value="Sodium:dicarboxylate symporter"/>
    <property type="match status" value="1"/>
</dbReference>
<feature type="transmembrane region" description="Helical" evidence="8">
    <location>
        <begin position="76"/>
        <end position="99"/>
    </location>
</feature>
<feature type="transmembrane region" description="Helical" evidence="8">
    <location>
        <begin position="257"/>
        <end position="275"/>
    </location>
</feature>
<keyword evidence="5" id="KW-0769">Symport</keyword>
<feature type="transmembrane region" description="Helical" evidence="8">
    <location>
        <begin position="184"/>
        <end position="206"/>
    </location>
</feature>
<reference evidence="9 10" key="1">
    <citation type="submission" date="2016-10" db="EMBL/GenBank/DDBJ databases">
        <authorList>
            <person name="de Groot N.N."/>
        </authorList>
    </citation>
    <scope>NUCLEOTIDE SEQUENCE [LARGE SCALE GENOMIC DNA]</scope>
    <source>
        <strain evidence="9 10">CGMCC 1.5058</strain>
    </source>
</reference>
<comment type="subcellular location">
    <subcellularLocation>
        <location evidence="1">Cell membrane</location>
        <topology evidence="1">Multi-pass membrane protein</topology>
    </subcellularLocation>
</comment>
<accession>A0A1G8HRR0</accession>
<evidence type="ECO:0000256" key="7">
    <source>
        <dbReference type="ARBA" id="ARBA00023136"/>
    </source>
</evidence>
<dbReference type="GO" id="GO:0015293">
    <property type="term" value="F:symporter activity"/>
    <property type="evidence" value="ECO:0007669"/>
    <property type="project" value="UniProtKB-KW"/>
</dbReference>
<protein>
    <submittedName>
        <fullName evidence="9">Na+/H+-dicarboxylate symporter</fullName>
    </submittedName>
</protein>
<evidence type="ECO:0000256" key="8">
    <source>
        <dbReference type="SAM" id="Phobius"/>
    </source>
</evidence>
<dbReference type="InterPro" id="IPR036458">
    <property type="entry name" value="Na:dicarbo_symporter_sf"/>
</dbReference>
<evidence type="ECO:0000256" key="6">
    <source>
        <dbReference type="ARBA" id="ARBA00022989"/>
    </source>
</evidence>
<keyword evidence="7 8" id="KW-0472">Membrane</keyword>
<dbReference type="Pfam" id="PF00375">
    <property type="entry name" value="SDF"/>
    <property type="match status" value="1"/>
</dbReference>
<sequence length="413" mass="43670">MGILKSWNKISLFTRIMIGFVLGIVAGLILREKASMFSFLGTILTRMLTMVVAPLVLCVIVNAVANMGDGKRLGRIGLKTITVFLVTTLFAIFIGLVIANVMNIGSGVTITPSAPVAEAAKEVTFVDTLVNIIPSNIFLSLSNNELLQIIFFSIILGLALLKLGKKSEPLLNLFAAGQEAMQKVTSIILEYTPIGVFGLMANVIGSNGLDILIPYSKAIIALYISSIFYLVFVQAGLVAGFFGKISPKKFLATMKEPMAFVFASCSSVATIPLTLESTKKLGVDDDTANFVIPLGAVVNMNGTAIYQAVAVIFTAQIFGINLSIMDQIMVMFTATLAAIGTAGIPGSGLIMLTIVLGAANLPMEGVALLAGIDRILNMGRVVPNIVGDAAAAVVVARSEKTLRDTEDILEQVS</sequence>
<evidence type="ECO:0000256" key="1">
    <source>
        <dbReference type="ARBA" id="ARBA00004651"/>
    </source>
</evidence>
<dbReference type="InterPro" id="IPR001991">
    <property type="entry name" value="Na-dicarboxylate_symporter"/>
</dbReference>
<dbReference type="SUPFAM" id="SSF118215">
    <property type="entry name" value="Proton glutamate symport protein"/>
    <property type="match status" value="1"/>
</dbReference>
<organism evidence="9 10">
    <name type="scientific">Proteiniclasticum ruminis</name>
    <dbReference type="NCBI Taxonomy" id="398199"/>
    <lineage>
        <taxon>Bacteria</taxon>
        <taxon>Bacillati</taxon>
        <taxon>Bacillota</taxon>
        <taxon>Clostridia</taxon>
        <taxon>Eubacteriales</taxon>
        <taxon>Clostridiaceae</taxon>
        <taxon>Proteiniclasticum</taxon>
    </lineage>
</organism>
<feature type="transmembrane region" description="Helical" evidence="8">
    <location>
        <begin position="12"/>
        <end position="30"/>
    </location>
</feature>
<dbReference type="PANTHER" id="PTHR42865:SF7">
    <property type="entry name" value="PROTON_GLUTAMATE-ASPARTATE SYMPORTER"/>
    <property type="match status" value="1"/>
</dbReference>
<keyword evidence="6 8" id="KW-1133">Transmembrane helix</keyword>
<evidence type="ECO:0000256" key="3">
    <source>
        <dbReference type="ARBA" id="ARBA00022475"/>
    </source>
</evidence>
<feature type="transmembrane region" description="Helical" evidence="8">
    <location>
        <begin position="36"/>
        <end position="64"/>
    </location>
</feature>
<dbReference type="GO" id="GO:0006835">
    <property type="term" value="P:dicarboxylic acid transport"/>
    <property type="evidence" value="ECO:0007669"/>
    <property type="project" value="UniProtKB-ARBA"/>
</dbReference>
<feature type="transmembrane region" description="Helical" evidence="8">
    <location>
        <begin position="146"/>
        <end position="163"/>
    </location>
</feature>
<dbReference type="Proteomes" id="UP000183255">
    <property type="component" value="Unassembled WGS sequence"/>
</dbReference>
<keyword evidence="3" id="KW-1003">Cell membrane</keyword>
<name>A0A1G8HRR0_9CLOT</name>
<evidence type="ECO:0000256" key="4">
    <source>
        <dbReference type="ARBA" id="ARBA00022692"/>
    </source>
</evidence>
<evidence type="ECO:0000256" key="2">
    <source>
        <dbReference type="ARBA" id="ARBA00022448"/>
    </source>
</evidence>
<keyword evidence="4 8" id="KW-0812">Transmembrane</keyword>
<gene>
    <name evidence="9" type="ORF">SAMN05421804_101669</name>
</gene>
<dbReference type="GO" id="GO:0005886">
    <property type="term" value="C:plasma membrane"/>
    <property type="evidence" value="ECO:0007669"/>
    <property type="project" value="UniProtKB-SubCell"/>
</dbReference>
<dbReference type="RefSeq" id="WP_031574071.1">
    <property type="nucleotide sequence ID" value="NZ_FNDZ01000001.1"/>
</dbReference>
<dbReference type="PRINTS" id="PR00173">
    <property type="entry name" value="EDTRNSPORT"/>
</dbReference>
<proteinExistence type="predicted"/>
<dbReference type="FunFam" id="1.10.3860.10:FF:000001">
    <property type="entry name" value="C4-dicarboxylate transport protein"/>
    <property type="match status" value="1"/>
</dbReference>
<dbReference type="AlphaFoldDB" id="A0A1G8HRR0"/>
<evidence type="ECO:0000313" key="9">
    <source>
        <dbReference type="EMBL" id="SDI09348.1"/>
    </source>
</evidence>